<proteinExistence type="predicted"/>
<evidence type="ECO:0000256" key="1">
    <source>
        <dbReference type="SAM" id="SignalP"/>
    </source>
</evidence>
<dbReference type="STRING" id="2316362.A0A4Q2DV00"/>
<dbReference type="AlphaFoldDB" id="A0A4Q2DV00"/>
<protein>
    <submittedName>
        <fullName evidence="2">Uncharacterized protein</fullName>
    </submittedName>
</protein>
<feature type="signal peptide" evidence="1">
    <location>
        <begin position="1"/>
        <end position="19"/>
    </location>
</feature>
<evidence type="ECO:0000313" key="3">
    <source>
        <dbReference type="Proteomes" id="UP000290288"/>
    </source>
</evidence>
<dbReference type="OrthoDB" id="2576580at2759"/>
<name>A0A4Q2DV00_9AGAR</name>
<keyword evidence="3" id="KW-1185">Reference proteome</keyword>
<organism evidence="2 3">
    <name type="scientific">Candolleomyces aberdarensis</name>
    <dbReference type="NCBI Taxonomy" id="2316362"/>
    <lineage>
        <taxon>Eukaryota</taxon>
        <taxon>Fungi</taxon>
        <taxon>Dikarya</taxon>
        <taxon>Basidiomycota</taxon>
        <taxon>Agaricomycotina</taxon>
        <taxon>Agaricomycetes</taxon>
        <taxon>Agaricomycetidae</taxon>
        <taxon>Agaricales</taxon>
        <taxon>Agaricineae</taxon>
        <taxon>Psathyrellaceae</taxon>
        <taxon>Candolleomyces</taxon>
    </lineage>
</organism>
<dbReference type="Proteomes" id="UP000290288">
    <property type="component" value="Unassembled WGS sequence"/>
</dbReference>
<reference evidence="2 3" key="1">
    <citation type="submission" date="2019-01" db="EMBL/GenBank/DDBJ databases">
        <title>Draft genome sequence of Psathyrella aberdarensis IHI B618.</title>
        <authorList>
            <person name="Buettner E."/>
            <person name="Kellner H."/>
        </authorList>
    </citation>
    <scope>NUCLEOTIDE SEQUENCE [LARGE SCALE GENOMIC DNA]</scope>
    <source>
        <strain evidence="2 3">IHI B618</strain>
    </source>
</reference>
<accession>A0A4Q2DV00</accession>
<keyword evidence="1" id="KW-0732">Signal</keyword>
<sequence length="190" mass="19627">MQTRSFVVSLLAAASLVAAQFRVTVPSTSNWWVARSTNILEWTCREANAPAQFTVLIGNSDQTILVQPLAIIAQQNNFDCSIIITQDQANQAAGQGYQVYLANPLNNTDVYATSEPFEIKPLGSLYPTQQAAAASSAAAAASASAAANSTNNNSNNNNNNSGAFSVRSGVIGGMAAGVVGLVGGMAATLL</sequence>
<gene>
    <name evidence="2" type="ORF">EST38_g3100</name>
</gene>
<dbReference type="EMBL" id="SDEE01000062">
    <property type="protein sequence ID" value="RXW22745.1"/>
    <property type="molecule type" value="Genomic_DNA"/>
</dbReference>
<feature type="chain" id="PRO_5020709174" evidence="1">
    <location>
        <begin position="20"/>
        <end position="190"/>
    </location>
</feature>
<comment type="caution">
    <text evidence="2">The sequence shown here is derived from an EMBL/GenBank/DDBJ whole genome shotgun (WGS) entry which is preliminary data.</text>
</comment>
<evidence type="ECO:0000313" key="2">
    <source>
        <dbReference type="EMBL" id="RXW22745.1"/>
    </source>
</evidence>